<accession>A0A1M5YAB6</accession>
<dbReference type="Pfam" id="PF00871">
    <property type="entry name" value="Acetate_kinase"/>
    <property type="match status" value="1"/>
</dbReference>
<proteinExistence type="inferred from homology"/>
<dbReference type="CDD" id="cd24010">
    <property type="entry name" value="ASKHA_NBD_AcK_PK"/>
    <property type="match status" value="1"/>
</dbReference>
<evidence type="ECO:0000256" key="4">
    <source>
        <dbReference type="ARBA" id="ARBA00022741"/>
    </source>
</evidence>
<evidence type="ECO:0000313" key="9">
    <source>
        <dbReference type="EMBL" id="SHI08453.1"/>
    </source>
</evidence>
<keyword evidence="7" id="KW-0460">Magnesium</keyword>
<feature type="active site" description="Proton donor/acceptor" evidence="7">
    <location>
        <position position="149"/>
    </location>
</feature>
<dbReference type="PANTHER" id="PTHR21060:SF15">
    <property type="entry name" value="ACETATE KINASE-RELATED"/>
    <property type="match status" value="1"/>
</dbReference>
<comment type="catalytic activity">
    <reaction evidence="7">
        <text>acetate + ATP = acetyl phosphate + ADP</text>
        <dbReference type="Rhea" id="RHEA:11352"/>
        <dbReference type="ChEBI" id="CHEBI:22191"/>
        <dbReference type="ChEBI" id="CHEBI:30089"/>
        <dbReference type="ChEBI" id="CHEBI:30616"/>
        <dbReference type="ChEBI" id="CHEBI:456216"/>
        <dbReference type="EC" id="2.7.2.1"/>
    </reaction>
</comment>
<evidence type="ECO:0000313" key="10">
    <source>
        <dbReference type="Proteomes" id="UP000183995"/>
    </source>
</evidence>
<dbReference type="GO" id="GO:0006083">
    <property type="term" value="P:acetate metabolic process"/>
    <property type="evidence" value="ECO:0007669"/>
    <property type="project" value="TreeGrafter"/>
</dbReference>
<dbReference type="InterPro" id="IPR043129">
    <property type="entry name" value="ATPase_NBD"/>
</dbReference>
<keyword evidence="3 7" id="KW-0808">Transferase</keyword>
<dbReference type="InterPro" id="IPR000890">
    <property type="entry name" value="Aliphatic_acid_kin_short-chain"/>
</dbReference>
<dbReference type="PIRSF" id="PIRSF000722">
    <property type="entry name" value="Acetate_prop_kin"/>
    <property type="match status" value="1"/>
</dbReference>
<gene>
    <name evidence="7" type="primary">ackA</name>
    <name evidence="9" type="ORF">SAMN02745823_02349</name>
</gene>
<dbReference type="NCBIfam" id="TIGR00016">
    <property type="entry name" value="ackA"/>
    <property type="match status" value="1"/>
</dbReference>
<evidence type="ECO:0000256" key="6">
    <source>
        <dbReference type="ARBA" id="ARBA00022840"/>
    </source>
</evidence>
<feature type="binding site" evidence="7">
    <location>
        <begin position="332"/>
        <end position="336"/>
    </location>
    <ligand>
        <name>ATP</name>
        <dbReference type="ChEBI" id="CHEBI:30616"/>
    </ligand>
</feature>
<sequence>MNVLVINAGSSSLKYQLFDMDTETVVAKGVCERIGIDGRLTHKPVSNGKPEFKAELPLPTHAEAINAVIEKLTSPEYGVISSLKEIGAVGHRVLHGGQKFSESVLINDTVIAAITECIPLGPLHNPANLMGIKACQKVMPGVPQVAVFDTAFHQTMPKHAYIYPIPYSYYEKYGLRRYGFHGTSHRYVSKIALEMLGIPAAGSRLITCHLGNGSSLAAVKDGKCVDTTMGLSPLEGLPMGTRSGSIDPTILSVMAANEGLTINQILDVLNKESGVLGVSGVSSDFRDIEQAAHEGNARAELALDIFDYDVKKYIGAYMAAMGGADAIVFTAGLGENGPETRERIVAGLEPLGICIDKEQNNVRGQQRDITGKGSKVKVFVIPTNEELVIARDTKEIVGK</sequence>
<comment type="function">
    <text evidence="7">Catalyzes the formation of acetyl phosphate from acetate and ATP. Can also catalyze the reverse reaction.</text>
</comment>
<evidence type="ECO:0000256" key="7">
    <source>
        <dbReference type="HAMAP-Rule" id="MF_00020"/>
    </source>
</evidence>
<feature type="site" description="Transition state stabilizer" evidence="7">
    <location>
        <position position="242"/>
    </location>
</feature>
<dbReference type="OrthoDB" id="9802453at2"/>
<dbReference type="GO" id="GO:0000287">
    <property type="term" value="F:magnesium ion binding"/>
    <property type="evidence" value="ECO:0007669"/>
    <property type="project" value="UniProtKB-UniRule"/>
</dbReference>
<feature type="binding site" evidence="7">
    <location>
        <position position="14"/>
    </location>
    <ligand>
        <name>ATP</name>
        <dbReference type="ChEBI" id="CHEBI:30616"/>
    </ligand>
</feature>
<dbReference type="RefSeq" id="WP_073079109.1">
    <property type="nucleotide sequence ID" value="NZ_FQXV01000007.1"/>
</dbReference>
<keyword evidence="4 7" id="KW-0547">Nucleotide-binding</keyword>
<evidence type="ECO:0000256" key="8">
    <source>
        <dbReference type="RuleBase" id="RU003835"/>
    </source>
</evidence>
<dbReference type="EMBL" id="FQXV01000007">
    <property type="protein sequence ID" value="SHI08453.1"/>
    <property type="molecule type" value="Genomic_DNA"/>
</dbReference>
<dbReference type="Gene3D" id="3.30.420.40">
    <property type="match status" value="2"/>
</dbReference>
<keyword evidence="5 7" id="KW-0418">Kinase</keyword>
<dbReference type="STRING" id="1123282.SAMN02745823_02349"/>
<keyword evidence="6 7" id="KW-0067">ATP-binding</keyword>
<evidence type="ECO:0000256" key="5">
    <source>
        <dbReference type="ARBA" id="ARBA00022777"/>
    </source>
</evidence>
<evidence type="ECO:0000256" key="2">
    <source>
        <dbReference type="ARBA" id="ARBA00022490"/>
    </source>
</evidence>
<dbReference type="SUPFAM" id="SSF53067">
    <property type="entry name" value="Actin-like ATPase domain"/>
    <property type="match status" value="2"/>
</dbReference>
<dbReference type="PROSITE" id="PS01076">
    <property type="entry name" value="ACETATE_KINASE_2"/>
    <property type="match status" value="1"/>
</dbReference>
<dbReference type="InterPro" id="IPR004372">
    <property type="entry name" value="Ac/propionate_kinase"/>
</dbReference>
<comment type="subcellular location">
    <subcellularLocation>
        <location evidence="7">Cytoplasm</location>
    </subcellularLocation>
</comment>
<dbReference type="GO" id="GO:0006085">
    <property type="term" value="P:acetyl-CoA biosynthetic process"/>
    <property type="evidence" value="ECO:0007669"/>
    <property type="project" value="UniProtKB-UniRule"/>
</dbReference>
<feature type="binding site" evidence="7">
    <location>
        <position position="7"/>
    </location>
    <ligand>
        <name>Mg(2+)</name>
        <dbReference type="ChEBI" id="CHEBI:18420"/>
    </ligand>
</feature>
<dbReference type="AlphaFoldDB" id="A0A1M5YAB6"/>
<evidence type="ECO:0000256" key="3">
    <source>
        <dbReference type="ARBA" id="ARBA00022679"/>
    </source>
</evidence>
<dbReference type="GO" id="GO:0008776">
    <property type="term" value="F:acetate kinase activity"/>
    <property type="evidence" value="ECO:0007669"/>
    <property type="project" value="UniProtKB-UniRule"/>
</dbReference>
<protein>
    <recommendedName>
        <fullName evidence="7">Acetate kinase</fullName>
        <ecNumber evidence="7">2.7.2.1</ecNumber>
    </recommendedName>
    <alternativeName>
        <fullName evidence="7">Acetokinase</fullName>
    </alternativeName>
</protein>
<dbReference type="GO" id="GO:0005524">
    <property type="term" value="F:ATP binding"/>
    <property type="evidence" value="ECO:0007669"/>
    <property type="project" value="UniProtKB-KW"/>
</dbReference>
<dbReference type="Proteomes" id="UP000183995">
    <property type="component" value="Unassembled WGS sequence"/>
</dbReference>
<feature type="binding site" evidence="7">
    <location>
        <position position="92"/>
    </location>
    <ligand>
        <name>substrate</name>
    </ligand>
</feature>
<reference evidence="9 10" key="1">
    <citation type="submission" date="2016-11" db="EMBL/GenBank/DDBJ databases">
        <authorList>
            <person name="Jaros S."/>
            <person name="Januszkiewicz K."/>
            <person name="Wedrychowicz H."/>
        </authorList>
    </citation>
    <scope>NUCLEOTIDE SEQUENCE [LARGE SCALE GENOMIC DNA]</scope>
    <source>
        <strain evidence="9 10">DSM 10068</strain>
    </source>
</reference>
<feature type="binding site" evidence="7">
    <location>
        <position position="385"/>
    </location>
    <ligand>
        <name>Mg(2+)</name>
        <dbReference type="ChEBI" id="CHEBI:18420"/>
    </ligand>
</feature>
<feature type="site" description="Transition state stabilizer" evidence="7">
    <location>
        <position position="181"/>
    </location>
</feature>
<dbReference type="InterPro" id="IPR023865">
    <property type="entry name" value="Aliphatic_acid_kinase_CS"/>
</dbReference>
<dbReference type="PROSITE" id="PS01075">
    <property type="entry name" value="ACETATE_KINASE_1"/>
    <property type="match status" value="1"/>
</dbReference>
<dbReference type="HAMAP" id="MF_00020">
    <property type="entry name" value="Acetate_kinase"/>
    <property type="match status" value="1"/>
</dbReference>
<organism evidence="9 10">
    <name type="scientific">Sporobacter termitidis DSM 10068</name>
    <dbReference type="NCBI Taxonomy" id="1123282"/>
    <lineage>
        <taxon>Bacteria</taxon>
        <taxon>Bacillati</taxon>
        <taxon>Bacillota</taxon>
        <taxon>Clostridia</taxon>
        <taxon>Eubacteriales</taxon>
        <taxon>Oscillospiraceae</taxon>
        <taxon>Sporobacter</taxon>
    </lineage>
</organism>
<comment type="cofactor">
    <cofactor evidence="7">
        <name>Mg(2+)</name>
        <dbReference type="ChEBI" id="CHEBI:18420"/>
    </cofactor>
    <cofactor evidence="7">
        <name>Mn(2+)</name>
        <dbReference type="ChEBI" id="CHEBI:29035"/>
    </cofactor>
    <text evidence="7">Mg(2+). Can also accept Mn(2+).</text>
</comment>
<feature type="binding site" evidence="7">
    <location>
        <begin position="284"/>
        <end position="286"/>
    </location>
    <ligand>
        <name>ATP</name>
        <dbReference type="ChEBI" id="CHEBI:30616"/>
    </ligand>
</feature>
<dbReference type="UniPathway" id="UPA00340">
    <property type="reaction ID" value="UER00458"/>
</dbReference>
<comment type="subunit">
    <text evidence="7">Homodimer.</text>
</comment>
<evidence type="ECO:0000256" key="1">
    <source>
        <dbReference type="ARBA" id="ARBA00008748"/>
    </source>
</evidence>
<dbReference type="PRINTS" id="PR00471">
    <property type="entry name" value="ACETATEKNASE"/>
</dbReference>
<dbReference type="PANTHER" id="PTHR21060">
    <property type="entry name" value="ACETATE KINASE"/>
    <property type="match status" value="1"/>
</dbReference>
<keyword evidence="10" id="KW-1185">Reference proteome</keyword>
<dbReference type="GO" id="GO:0005737">
    <property type="term" value="C:cytoplasm"/>
    <property type="evidence" value="ECO:0007669"/>
    <property type="project" value="UniProtKB-SubCell"/>
</dbReference>
<comment type="similarity">
    <text evidence="1 7 8">Belongs to the acetokinase family.</text>
</comment>
<keyword evidence="2 7" id="KW-0963">Cytoplasm</keyword>
<keyword evidence="7" id="KW-0479">Metal-binding</keyword>
<comment type="pathway">
    <text evidence="7">Metabolic intermediate biosynthesis; acetyl-CoA biosynthesis; acetyl-CoA from acetate: step 1/2.</text>
</comment>
<name>A0A1M5YAB6_9FIRM</name>
<feature type="binding site" evidence="7">
    <location>
        <begin position="209"/>
        <end position="213"/>
    </location>
    <ligand>
        <name>ATP</name>
        <dbReference type="ChEBI" id="CHEBI:30616"/>
    </ligand>
</feature>
<dbReference type="EC" id="2.7.2.1" evidence="7"/>